<dbReference type="GO" id="GO:0005686">
    <property type="term" value="C:U2 snRNP"/>
    <property type="evidence" value="ECO:0007669"/>
    <property type="project" value="TreeGrafter"/>
</dbReference>
<dbReference type="OrthoDB" id="274726at2759"/>
<dbReference type="PANTHER" id="PTHR20978:SF0">
    <property type="entry name" value="SPLICING FACTOR 3B SUBUNIT 5"/>
    <property type="match status" value="1"/>
</dbReference>
<dbReference type="GO" id="GO:0071011">
    <property type="term" value="C:precatalytic spliceosome"/>
    <property type="evidence" value="ECO:0007669"/>
    <property type="project" value="TreeGrafter"/>
</dbReference>
<dbReference type="Proteomes" id="UP001148786">
    <property type="component" value="Unassembled WGS sequence"/>
</dbReference>
<evidence type="ECO:0000313" key="2">
    <source>
        <dbReference type="Proteomes" id="UP001148786"/>
    </source>
</evidence>
<dbReference type="PANTHER" id="PTHR20978">
    <property type="entry name" value="SPLICING FACTOR 3B SUBUNIT 5"/>
    <property type="match status" value="1"/>
</dbReference>
<dbReference type="InterPro" id="IPR009846">
    <property type="entry name" value="SF3b5/RDS3-10"/>
</dbReference>
<dbReference type="AlphaFoldDB" id="A0A9W8MUI0"/>
<comment type="caution">
    <text evidence="1">The sequence shown here is derived from an EMBL/GenBank/DDBJ whole genome shotgun (WGS) entry which is preliminary data.</text>
</comment>
<keyword evidence="2" id="KW-1185">Reference proteome</keyword>
<dbReference type="Pfam" id="PF07189">
    <property type="entry name" value="SF3b10"/>
    <property type="match status" value="1"/>
</dbReference>
<reference evidence="1" key="1">
    <citation type="submission" date="2022-07" db="EMBL/GenBank/DDBJ databases">
        <title>Genome Sequence of Agrocybe chaxingu.</title>
        <authorList>
            <person name="Buettner E."/>
        </authorList>
    </citation>
    <scope>NUCLEOTIDE SEQUENCE</scope>
    <source>
        <strain evidence="1">MP-N11</strain>
    </source>
</reference>
<protein>
    <submittedName>
        <fullName evidence="1">Uncharacterized protein</fullName>
    </submittedName>
</protein>
<proteinExistence type="predicted"/>
<dbReference type="EMBL" id="JANKHO010000375">
    <property type="protein sequence ID" value="KAJ3510748.1"/>
    <property type="molecule type" value="Genomic_DNA"/>
</dbReference>
<organism evidence="1 2">
    <name type="scientific">Agrocybe chaxingu</name>
    <dbReference type="NCBI Taxonomy" id="84603"/>
    <lineage>
        <taxon>Eukaryota</taxon>
        <taxon>Fungi</taxon>
        <taxon>Dikarya</taxon>
        <taxon>Basidiomycota</taxon>
        <taxon>Agaricomycotina</taxon>
        <taxon>Agaricomycetes</taxon>
        <taxon>Agaricomycetidae</taxon>
        <taxon>Agaricales</taxon>
        <taxon>Agaricineae</taxon>
        <taxon>Strophariaceae</taxon>
        <taxon>Agrocybe</taxon>
    </lineage>
</organism>
<gene>
    <name evidence="1" type="ORF">NLJ89_g4503</name>
</gene>
<evidence type="ECO:0000313" key="1">
    <source>
        <dbReference type="EMBL" id="KAJ3510748.1"/>
    </source>
</evidence>
<sequence length="231" mass="25859">MWATSGVFAKSGNSAASMLSFIQKTPNLLGDSALCRTLSFASKKNQAERLPEAQLTKFAFVKEEFTQVFRKVARPGSKADTMTPISETAELSSVLYIDEYFGSKDRRDPTVDSGIGNKREQAVRVTRERWIAGQRRKINVNKGQHITSPWYTANTQLEHLHARYTGTGHADLSKYEWLTHQHRDTLSSIVGHPTLASYLAIADGEAIGRIKFEMTERMLQPCGPPPKKDDD</sequence>
<accession>A0A9W8MUI0</accession>
<dbReference type="GO" id="GO:0000398">
    <property type="term" value="P:mRNA splicing, via spliceosome"/>
    <property type="evidence" value="ECO:0007669"/>
    <property type="project" value="TreeGrafter"/>
</dbReference>
<name>A0A9W8MUI0_9AGAR</name>